<name>A0AA39HSN6_9BILA</name>
<feature type="compositionally biased region" description="Acidic residues" evidence="1">
    <location>
        <begin position="719"/>
        <end position="738"/>
    </location>
</feature>
<feature type="region of interest" description="Disordered" evidence="1">
    <location>
        <begin position="600"/>
        <end position="631"/>
    </location>
</feature>
<reference evidence="3" key="1">
    <citation type="submission" date="2023-06" db="EMBL/GenBank/DDBJ databases">
        <title>Genomic analysis of the entomopathogenic nematode Steinernema hermaphroditum.</title>
        <authorList>
            <person name="Schwarz E.M."/>
            <person name="Heppert J.K."/>
            <person name="Baniya A."/>
            <person name="Schwartz H.T."/>
            <person name="Tan C.-H."/>
            <person name="Antoshechkin I."/>
            <person name="Sternberg P.W."/>
            <person name="Goodrich-Blair H."/>
            <person name="Dillman A.R."/>
        </authorList>
    </citation>
    <scope>NUCLEOTIDE SEQUENCE</scope>
    <source>
        <strain evidence="3">PS9179</strain>
        <tissue evidence="3">Whole animal</tissue>
    </source>
</reference>
<gene>
    <name evidence="3" type="ORF">QR680_005609</name>
</gene>
<evidence type="ECO:0000256" key="1">
    <source>
        <dbReference type="SAM" id="MobiDB-lite"/>
    </source>
</evidence>
<protein>
    <submittedName>
        <fullName evidence="3">Uncharacterized protein</fullName>
    </submittedName>
</protein>
<feature type="transmembrane region" description="Helical" evidence="2">
    <location>
        <begin position="1066"/>
        <end position="1087"/>
    </location>
</feature>
<feature type="region of interest" description="Disordered" evidence="1">
    <location>
        <begin position="1"/>
        <end position="60"/>
    </location>
</feature>
<feature type="region of interest" description="Disordered" evidence="1">
    <location>
        <begin position="298"/>
        <end position="362"/>
    </location>
</feature>
<keyword evidence="2" id="KW-1133">Transmembrane helix</keyword>
<dbReference type="Proteomes" id="UP001175271">
    <property type="component" value="Unassembled WGS sequence"/>
</dbReference>
<evidence type="ECO:0000256" key="2">
    <source>
        <dbReference type="SAM" id="Phobius"/>
    </source>
</evidence>
<keyword evidence="2" id="KW-0472">Membrane</keyword>
<dbReference type="EMBL" id="JAUCMV010000003">
    <property type="protein sequence ID" value="KAK0411338.1"/>
    <property type="molecule type" value="Genomic_DNA"/>
</dbReference>
<feature type="region of interest" description="Disordered" evidence="1">
    <location>
        <begin position="1002"/>
        <end position="1029"/>
    </location>
</feature>
<feature type="region of interest" description="Disordered" evidence="1">
    <location>
        <begin position="861"/>
        <end position="881"/>
    </location>
</feature>
<feature type="region of interest" description="Disordered" evidence="1">
    <location>
        <begin position="176"/>
        <end position="253"/>
    </location>
</feature>
<feature type="compositionally biased region" description="Acidic residues" evidence="1">
    <location>
        <begin position="786"/>
        <end position="802"/>
    </location>
</feature>
<evidence type="ECO:0000313" key="4">
    <source>
        <dbReference type="Proteomes" id="UP001175271"/>
    </source>
</evidence>
<organism evidence="3 4">
    <name type="scientific">Steinernema hermaphroditum</name>
    <dbReference type="NCBI Taxonomy" id="289476"/>
    <lineage>
        <taxon>Eukaryota</taxon>
        <taxon>Metazoa</taxon>
        <taxon>Ecdysozoa</taxon>
        <taxon>Nematoda</taxon>
        <taxon>Chromadorea</taxon>
        <taxon>Rhabditida</taxon>
        <taxon>Tylenchina</taxon>
        <taxon>Panagrolaimomorpha</taxon>
        <taxon>Strongyloidoidea</taxon>
        <taxon>Steinernematidae</taxon>
        <taxon>Steinernema</taxon>
    </lineage>
</organism>
<feature type="compositionally biased region" description="Basic and acidic residues" evidence="1">
    <location>
        <begin position="702"/>
        <end position="718"/>
    </location>
</feature>
<sequence>MPPKRTRKSAASSGDAPAETAVVEQSAETPAPAAKKRRGRPPGSRSRQNAAKAEEREEGLLKEARSEFYKQVEEQLSAGRTEIVVEWTKPGPIPVVPTLPPGTHLSVARTEAVKVGRPTRPEVPIAREDGELPQFVTVVEADPQMIKQTVERRKDSYTFTRKKFRAKEETPYTSGILKGYSWHGENNFDDPETEGKKKGSRRGKRPTQLGESAPSESTVAPERKAGIPKEPVLKERPVPHVEPPRTKFGDAEEWVPPWPVNPAHVVAKPRGANGTALDVIAQVCKDETNANRIQMVYTMRKEDPSDAAIQKKSRARRPQKTLPEEQSSTEPPKKRSKGRKKVEEVQEEAPKETTEEASSGEAIVNITATDMRYFERFTNTEVSFGSDSFTSVKDVDLLYFARLQRSIAQFDVDEQGQPTEAALRRRRHREVMDNTCFKGTFFDEFVVDMRDNVEKFVALVDPNREDYGGLPMAVALGERTVTECPLREYALHKKVFRVMGLEAEYKEELRKRMEQLEEVDLYDVPHMDALSPCFIFKEKDAQTDADLQMVEKSEAVEQKTSRSDIVEEEAFVELESEPKAQEVLETEPCEIEVLKRAESHTPVEQGVLDSDAKSDQKAQATKAPKKKKVIEEEEEEELFWKADHKAGAPPAQHPDKIAAIRNAIDVPKLTMEEARKFLEEMKIAEKKAAEEAARIALKKKRKEEAKQKALAEGRKYVDSEDEQEPEEPEEEEEEEDFFDNGRFAPGQRDTAPPRGPTSQPEDPSVKLNPVQEPHRQEVPRQAVVEPADELPDIELPVDEESDREPQREDEGFSPPPLAPSPQLPGPSSAASTSGLCRASLASVSASTSSTATVPALVSVSASVSTSASTSTARASGSGLSRASTAASAPELASASGSSLITSCSVVSSSSSRRVPTLEVVNFEATVAPSPPLRRGIAVILESRAPVVERTSFNIFEGPSVEVSQHFNCTSHKRLNITVECIRTASVEETFLAPSWYYQDPNVEPDSTTDLPESPSTIASSDESPPAPGEVTAAWPDIGMMRRPPRANLSELILQIQVPASPPLSKWNLLCLSTVTALVTFLVVFVLLRLCYQFYRRRCAKAEGRASLKSETTSSFLLDHSPARYDAV</sequence>
<feature type="region of interest" description="Disordered" evidence="1">
    <location>
        <begin position="699"/>
        <end position="833"/>
    </location>
</feature>
<feature type="compositionally biased region" description="Pro residues" evidence="1">
    <location>
        <begin position="813"/>
        <end position="824"/>
    </location>
</feature>
<accession>A0AA39HSN6</accession>
<keyword evidence="2" id="KW-0812">Transmembrane</keyword>
<dbReference type="AlphaFoldDB" id="A0AA39HSN6"/>
<evidence type="ECO:0000313" key="3">
    <source>
        <dbReference type="EMBL" id="KAK0411338.1"/>
    </source>
</evidence>
<feature type="compositionally biased region" description="Basic and acidic residues" evidence="1">
    <location>
        <begin position="221"/>
        <end position="250"/>
    </location>
</feature>
<feature type="compositionally biased region" description="Polar residues" evidence="1">
    <location>
        <begin position="1004"/>
        <end position="1022"/>
    </location>
</feature>
<feature type="compositionally biased region" description="Basic and acidic residues" evidence="1">
    <location>
        <begin position="341"/>
        <end position="354"/>
    </location>
</feature>
<proteinExistence type="predicted"/>
<comment type="caution">
    <text evidence="3">The sequence shown here is derived from an EMBL/GenBank/DDBJ whole genome shotgun (WGS) entry which is preliminary data.</text>
</comment>
<keyword evidence="4" id="KW-1185">Reference proteome</keyword>